<proteinExistence type="inferred from homology"/>
<evidence type="ECO:0000256" key="1">
    <source>
        <dbReference type="ARBA" id="ARBA00001938"/>
    </source>
</evidence>
<keyword evidence="4 6" id="KW-0450">Lipoyl</keyword>
<comment type="similarity">
    <text evidence="2 6">Belongs to the 2-oxoacid dehydrogenase family.</text>
</comment>
<feature type="compositionally biased region" description="Low complexity" evidence="7">
    <location>
        <begin position="85"/>
        <end position="94"/>
    </location>
</feature>
<evidence type="ECO:0000256" key="7">
    <source>
        <dbReference type="SAM" id="MobiDB-lite"/>
    </source>
</evidence>
<evidence type="ECO:0000313" key="11">
    <source>
        <dbReference type="Proteomes" id="UP000460221"/>
    </source>
</evidence>
<dbReference type="GO" id="GO:0016407">
    <property type="term" value="F:acetyltransferase activity"/>
    <property type="evidence" value="ECO:0007669"/>
    <property type="project" value="TreeGrafter"/>
</dbReference>
<dbReference type="PROSITE" id="PS50968">
    <property type="entry name" value="BIOTINYL_LIPOYL"/>
    <property type="match status" value="1"/>
</dbReference>
<dbReference type="AlphaFoldDB" id="A0A7K1FEP4"/>
<protein>
    <recommendedName>
        <fullName evidence="6">Dihydrolipoamide acetyltransferase component of pyruvate dehydrogenase complex</fullName>
        <ecNumber evidence="6">2.3.1.-</ecNumber>
    </recommendedName>
</protein>
<sequence>MTRVDFALPDVGEGLDEAEVVRWLVGEGEQAARDQPVVEIETSKSIVELPAPGTGTMVSHAAAEGDIVPVGGLLFVFETDAPATTPAAQPVRAPDPSPQAAGMPADPDRGADVRAATRPLASPSTRQRARDAGVDLAAVRGTGPHHRITRQDLEAHLSAASAPGGSGAEPAADPSAAVLPVPTAGTDEVRPLRGLRRQIAKAMTTAWNTVPHITDMREVDATRLVTARQALKNHLALGEVPFTFLPLVIRAVTAALAQVPAFNSSIDTEADTVTVHGRRNIGLATSAPDGLMVPVLKDADQLSLAEIARQVRTLTDRARHRTSTPAELTGGTFTITNFGSYGSWLATPIIRPPEAAILGIGRIQDRVVPVDGEPAIRPVLTLCVSADHRIIDGEDMGLFLGALGRYLSDPILLLDGA</sequence>
<dbReference type="InterPro" id="IPR036625">
    <property type="entry name" value="E3-bd_dom_sf"/>
</dbReference>
<dbReference type="InterPro" id="IPR000089">
    <property type="entry name" value="Biotin_lipoyl"/>
</dbReference>
<evidence type="ECO:0000256" key="2">
    <source>
        <dbReference type="ARBA" id="ARBA00007317"/>
    </source>
</evidence>
<dbReference type="GO" id="GO:0031405">
    <property type="term" value="F:lipoic acid binding"/>
    <property type="evidence" value="ECO:0007669"/>
    <property type="project" value="TreeGrafter"/>
</dbReference>
<dbReference type="PANTHER" id="PTHR43178:SF5">
    <property type="entry name" value="LIPOAMIDE ACYLTRANSFERASE COMPONENT OF BRANCHED-CHAIN ALPHA-KETO ACID DEHYDROGENASE COMPLEX, MITOCHONDRIAL"/>
    <property type="match status" value="1"/>
</dbReference>
<dbReference type="Pfam" id="PF00364">
    <property type="entry name" value="Biotin_lipoyl"/>
    <property type="match status" value="1"/>
</dbReference>
<dbReference type="InterPro" id="IPR023213">
    <property type="entry name" value="CAT-like_dom_sf"/>
</dbReference>
<keyword evidence="10" id="KW-0378">Hydrolase</keyword>
<feature type="domain" description="Peripheral subunit-binding (PSBD)" evidence="9">
    <location>
        <begin position="120"/>
        <end position="157"/>
    </location>
</feature>
<feature type="domain" description="Lipoyl-binding" evidence="8">
    <location>
        <begin position="3"/>
        <end position="78"/>
    </location>
</feature>
<dbReference type="Proteomes" id="UP000460221">
    <property type="component" value="Unassembled WGS sequence"/>
</dbReference>
<dbReference type="CDD" id="cd06849">
    <property type="entry name" value="lipoyl_domain"/>
    <property type="match status" value="1"/>
</dbReference>
<dbReference type="Pfam" id="PF02817">
    <property type="entry name" value="E3_binding"/>
    <property type="match status" value="1"/>
</dbReference>
<comment type="cofactor">
    <cofactor evidence="1 6">
        <name>(R)-lipoate</name>
        <dbReference type="ChEBI" id="CHEBI:83088"/>
    </cofactor>
</comment>
<evidence type="ECO:0000256" key="5">
    <source>
        <dbReference type="ARBA" id="ARBA00023315"/>
    </source>
</evidence>
<dbReference type="GO" id="GO:0016787">
    <property type="term" value="F:hydrolase activity"/>
    <property type="evidence" value="ECO:0007669"/>
    <property type="project" value="UniProtKB-KW"/>
</dbReference>
<dbReference type="PANTHER" id="PTHR43178">
    <property type="entry name" value="DIHYDROLIPOAMIDE ACETYLTRANSFERASE COMPONENT OF PYRUVATE DEHYDROGENASE COMPLEX"/>
    <property type="match status" value="1"/>
</dbReference>
<accession>A0A7K1FEP4</accession>
<reference evidence="10 11" key="1">
    <citation type="submission" date="2019-11" db="EMBL/GenBank/DDBJ databases">
        <authorList>
            <person name="Jiang L.-Q."/>
        </authorList>
    </citation>
    <scope>NUCLEOTIDE SEQUENCE [LARGE SCALE GENOMIC DNA]</scope>
    <source>
        <strain evidence="10 11">YIM 132087</strain>
    </source>
</reference>
<gene>
    <name evidence="10" type="ORF">GIS00_01125</name>
</gene>
<dbReference type="SUPFAM" id="SSF52777">
    <property type="entry name" value="CoA-dependent acyltransferases"/>
    <property type="match status" value="1"/>
</dbReference>
<evidence type="ECO:0000259" key="9">
    <source>
        <dbReference type="PROSITE" id="PS51826"/>
    </source>
</evidence>
<keyword evidence="3 6" id="KW-0808">Transferase</keyword>
<dbReference type="InterPro" id="IPR050743">
    <property type="entry name" value="2-oxoacid_DH_E2_comp"/>
</dbReference>
<dbReference type="PROSITE" id="PS51826">
    <property type="entry name" value="PSBD"/>
    <property type="match status" value="1"/>
</dbReference>
<evidence type="ECO:0000256" key="4">
    <source>
        <dbReference type="ARBA" id="ARBA00022823"/>
    </source>
</evidence>
<dbReference type="InterPro" id="IPR004167">
    <property type="entry name" value="PSBD"/>
</dbReference>
<dbReference type="Gene3D" id="2.40.50.100">
    <property type="match status" value="1"/>
</dbReference>
<evidence type="ECO:0000259" key="8">
    <source>
        <dbReference type="PROSITE" id="PS50968"/>
    </source>
</evidence>
<name>A0A7K1FEP4_9ACTN</name>
<feature type="region of interest" description="Disordered" evidence="7">
    <location>
        <begin position="85"/>
        <end position="111"/>
    </location>
</feature>
<comment type="caution">
    <text evidence="10">The sequence shown here is derived from an EMBL/GenBank/DDBJ whole genome shotgun (WGS) entry which is preliminary data.</text>
</comment>
<dbReference type="Pfam" id="PF00198">
    <property type="entry name" value="2-oxoacid_dh"/>
    <property type="match status" value="1"/>
</dbReference>
<dbReference type="RefSeq" id="WP_154766591.1">
    <property type="nucleotide sequence ID" value="NZ_WLYK01000001.1"/>
</dbReference>
<dbReference type="EMBL" id="WLYK01000001">
    <property type="protein sequence ID" value="MTD12546.1"/>
    <property type="molecule type" value="Genomic_DNA"/>
</dbReference>
<dbReference type="SUPFAM" id="SSF51230">
    <property type="entry name" value="Single hybrid motif"/>
    <property type="match status" value="1"/>
</dbReference>
<dbReference type="EC" id="2.3.1.-" evidence="6"/>
<organism evidence="10 11">
    <name type="scientific">Nakamurella alba</name>
    <dbReference type="NCBI Taxonomy" id="2665158"/>
    <lineage>
        <taxon>Bacteria</taxon>
        <taxon>Bacillati</taxon>
        <taxon>Actinomycetota</taxon>
        <taxon>Actinomycetes</taxon>
        <taxon>Nakamurellales</taxon>
        <taxon>Nakamurellaceae</taxon>
        <taxon>Nakamurella</taxon>
    </lineage>
</organism>
<dbReference type="InterPro" id="IPR001078">
    <property type="entry name" value="2-oxoacid_DH_actylTfrase"/>
</dbReference>
<dbReference type="GO" id="GO:0005737">
    <property type="term" value="C:cytoplasm"/>
    <property type="evidence" value="ECO:0007669"/>
    <property type="project" value="TreeGrafter"/>
</dbReference>
<keyword evidence="5 6" id="KW-0012">Acyltransferase</keyword>
<evidence type="ECO:0000256" key="3">
    <source>
        <dbReference type="ARBA" id="ARBA00022679"/>
    </source>
</evidence>
<evidence type="ECO:0000313" key="10">
    <source>
        <dbReference type="EMBL" id="MTD12546.1"/>
    </source>
</evidence>
<dbReference type="SUPFAM" id="SSF47005">
    <property type="entry name" value="Peripheral subunit-binding domain of 2-oxo acid dehydrogenase complex"/>
    <property type="match status" value="1"/>
</dbReference>
<dbReference type="Gene3D" id="4.10.320.10">
    <property type="entry name" value="E3-binding domain"/>
    <property type="match status" value="1"/>
</dbReference>
<dbReference type="InterPro" id="IPR011053">
    <property type="entry name" value="Single_hybrid_motif"/>
</dbReference>
<dbReference type="FunFam" id="3.30.559.10:FF:000007">
    <property type="entry name" value="Dihydrolipoamide acetyltransferase component of pyruvate dehydrogenase complex"/>
    <property type="match status" value="1"/>
</dbReference>
<evidence type="ECO:0000256" key="6">
    <source>
        <dbReference type="RuleBase" id="RU003423"/>
    </source>
</evidence>
<keyword evidence="11" id="KW-1185">Reference proteome</keyword>
<dbReference type="Gene3D" id="3.30.559.10">
    <property type="entry name" value="Chloramphenicol acetyltransferase-like domain"/>
    <property type="match status" value="1"/>
</dbReference>